<name>A0A016VW00_9BILA</name>
<evidence type="ECO:0000313" key="3">
    <source>
        <dbReference type="EMBL" id="EYC31789.1"/>
    </source>
</evidence>
<sequence length="248" mass="27833">MRSVRLPPSAHAPSLSNVHSLASDIAALLCGVTPPPSVGHCVGSSFTLVTYRGLAEEYVPAKLLESLNDASDDDDDDCDDDDDGDDESEEIRKKRMAEFEAFVTKSKLQNDQFKTDEVEAAVSDQKNDSKFERFSRFLNLNCEQVLRYQRSVTFDSNIEQYTFHEFKRTPLLATDRAPPPAEIPPCENCGAPRTFELQLMPHLLSLIDVDELGQSIDWASVYVFTCSRSCEIANQGYAKEYILKQDFS</sequence>
<comment type="caution">
    <text evidence="3">The sequence shown here is derived from an EMBL/GenBank/DDBJ whole genome shotgun (WGS) entry which is preliminary data.</text>
</comment>
<organism evidence="3 4">
    <name type="scientific">Ancylostoma ceylanicum</name>
    <dbReference type="NCBI Taxonomy" id="53326"/>
    <lineage>
        <taxon>Eukaryota</taxon>
        <taxon>Metazoa</taxon>
        <taxon>Ecdysozoa</taxon>
        <taxon>Nematoda</taxon>
        <taxon>Chromadorea</taxon>
        <taxon>Rhabditida</taxon>
        <taxon>Rhabditina</taxon>
        <taxon>Rhabditomorpha</taxon>
        <taxon>Strongyloidea</taxon>
        <taxon>Ancylostomatidae</taxon>
        <taxon>Ancylostomatinae</taxon>
        <taxon>Ancylostoma</taxon>
    </lineage>
</organism>
<dbReference type="Pfam" id="PF04194">
    <property type="entry name" value="PDCD2_C"/>
    <property type="match status" value="1"/>
</dbReference>
<dbReference type="PANTHER" id="PTHR12298:SF4">
    <property type="entry name" value="PROGRAMMED CELL DEATH PROTEIN 2"/>
    <property type="match status" value="1"/>
</dbReference>
<dbReference type="OrthoDB" id="443682at2759"/>
<feature type="domain" description="Programmed cell death protein 2 C-terminal" evidence="2">
    <location>
        <begin position="128"/>
        <end position="246"/>
    </location>
</feature>
<evidence type="ECO:0000313" key="4">
    <source>
        <dbReference type="Proteomes" id="UP000024635"/>
    </source>
</evidence>
<evidence type="ECO:0000259" key="2">
    <source>
        <dbReference type="Pfam" id="PF04194"/>
    </source>
</evidence>
<evidence type="ECO:0000256" key="1">
    <source>
        <dbReference type="SAM" id="MobiDB-lite"/>
    </source>
</evidence>
<feature type="compositionally biased region" description="Acidic residues" evidence="1">
    <location>
        <begin position="70"/>
        <end position="89"/>
    </location>
</feature>
<accession>A0A016VW00</accession>
<dbReference type="PANTHER" id="PTHR12298">
    <property type="entry name" value="PCDC2 PROGRAMMED CELL DEATH PROTEIN 2 -RELATED"/>
    <property type="match status" value="1"/>
</dbReference>
<dbReference type="GO" id="GO:0005634">
    <property type="term" value="C:nucleus"/>
    <property type="evidence" value="ECO:0007669"/>
    <property type="project" value="TreeGrafter"/>
</dbReference>
<keyword evidence="4" id="KW-1185">Reference proteome</keyword>
<reference evidence="4" key="1">
    <citation type="journal article" date="2015" name="Nat. Genet.">
        <title>The genome and transcriptome of the zoonotic hookworm Ancylostoma ceylanicum identify infection-specific gene families.</title>
        <authorList>
            <person name="Schwarz E.M."/>
            <person name="Hu Y."/>
            <person name="Antoshechkin I."/>
            <person name="Miller M.M."/>
            <person name="Sternberg P.W."/>
            <person name="Aroian R.V."/>
        </authorList>
    </citation>
    <scope>NUCLEOTIDE SEQUENCE</scope>
    <source>
        <strain evidence="4">HY135</strain>
    </source>
</reference>
<proteinExistence type="predicted"/>
<dbReference type="STRING" id="53326.A0A016VW00"/>
<dbReference type="GO" id="GO:0005737">
    <property type="term" value="C:cytoplasm"/>
    <property type="evidence" value="ECO:0007669"/>
    <property type="project" value="InterPro"/>
</dbReference>
<feature type="region of interest" description="Disordered" evidence="1">
    <location>
        <begin position="68"/>
        <end position="89"/>
    </location>
</feature>
<protein>
    <recommendedName>
        <fullName evidence="2">Programmed cell death protein 2 C-terminal domain-containing protein</fullName>
    </recommendedName>
</protein>
<dbReference type="AlphaFoldDB" id="A0A016VW00"/>
<dbReference type="EMBL" id="JARK01001339">
    <property type="protein sequence ID" value="EYC31789.1"/>
    <property type="molecule type" value="Genomic_DNA"/>
</dbReference>
<gene>
    <name evidence="3" type="primary">Acey_s0003.g1239</name>
    <name evidence="3" type="ORF">Y032_0003g1239</name>
</gene>
<dbReference type="Proteomes" id="UP000024635">
    <property type="component" value="Unassembled WGS sequence"/>
</dbReference>
<dbReference type="InterPro" id="IPR007320">
    <property type="entry name" value="PDCD2_C"/>
</dbReference>